<keyword evidence="5" id="KW-0413">Isomerase</keyword>
<dbReference type="InterPro" id="IPR040079">
    <property type="entry name" value="Glutathione_S-Trfase"/>
</dbReference>
<dbReference type="Gene3D" id="3.40.30.10">
    <property type="entry name" value="Glutaredoxin"/>
    <property type="match status" value="1"/>
</dbReference>
<evidence type="ECO:0000256" key="2">
    <source>
        <dbReference type="ARBA" id="ARBA00022679"/>
    </source>
</evidence>
<comment type="caution">
    <text evidence="5">The sequence shown here is derived from an EMBL/GenBank/DDBJ whole genome shotgun (WGS) entry which is preliminary data.</text>
</comment>
<name>A0ABP9EWN2_9GAMM</name>
<dbReference type="EC" id="2.5.1.18" evidence="1"/>
<evidence type="ECO:0000259" key="3">
    <source>
        <dbReference type="PROSITE" id="PS50404"/>
    </source>
</evidence>
<dbReference type="GO" id="GO:0016853">
    <property type="term" value="F:isomerase activity"/>
    <property type="evidence" value="ECO:0007669"/>
    <property type="project" value="UniProtKB-KW"/>
</dbReference>
<evidence type="ECO:0000259" key="4">
    <source>
        <dbReference type="PROSITE" id="PS50405"/>
    </source>
</evidence>
<dbReference type="InterPro" id="IPR004045">
    <property type="entry name" value="Glutathione_S-Trfase_N"/>
</dbReference>
<dbReference type="InterPro" id="IPR036249">
    <property type="entry name" value="Thioredoxin-like_sf"/>
</dbReference>
<dbReference type="InterPro" id="IPR010987">
    <property type="entry name" value="Glutathione-S-Trfase_C-like"/>
</dbReference>
<dbReference type="Proteomes" id="UP001499988">
    <property type="component" value="Unassembled WGS sequence"/>
</dbReference>
<feature type="domain" description="GST C-terminal" evidence="4">
    <location>
        <begin position="83"/>
        <end position="200"/>
    </location>
</feature>
<dbReference type="PROSITE" id="PS50404">
    <property type="entry name" value="GST_NTER"/>
    <property type="match status" value="1"/>
</dbReference>
<evidence type="ECO:0000313" key="6">
    <source>
        <dbReference type="Proteomes" id="UP001499988"/>
    </source>
</evidence>
<gene>
    <name evidence="5" type="primary">maiA_3</name>
    <name evidence="5" type="ORF">GCM10023333_22740</name>
</gene>
<dbReference type="Pfam" id="PF13409">
    <property type="entry name" value="GST_N_2"/>
    <property type="match status" value="1"/>
</dbReference>
<dbReference type="PANTHER" id="PTHR43900">
    <property type="entry name" value="GLUTATHIONE S-TRANSFERASE RHO"/>
    <property type="match status" value="1"/>
</dbReference>
<dbReference type="Gene3D" id="1.20.1050.10">
    <property type="match status" value="1"/>
</dbReference>
<reference evidence="6" key="1">
    <citation type="journal article" date="2019" name="Int. J. Syst. Evol. Microbiol.">
        <title>The Global Catalogue of Microorganisms (GCM) 10K type strain sequencing project: providing services to taxonomists for standard genome sequencing and annotation.</title>
        <authorList>
            <consortium name="The Broad Institute Genomics Platform"/>
            <consortium name="The Broad Institute Genome Sequencing Center for Infectious Disease"/>
            <person name="Wu L."/>
            <person name="Ma J."/>
        </authorList>
    </citation>
    <scope>NUCLEOTIDE SEQUENCE [LARGE SCALE GENOMIC DNA]</scope>
    <source>
        <strain evidence="6">JCM 18401</strain>
    </source>
</reference>
<organism evidence="5 6">
    <name type="scientific">Ferrimonas pelagia</name>
    <dbReference type="NCBI Taxonomy" id="1177826"/>
    <lineage>
        <taxon>Bacteria</taxon>
        <taxon>Pseudomonadati</taxon>
        <taxon>Pseudomonadota</taxon>
        <taxon>Gammaproteobacteria</taxon>
        <taxon>Alteromonadales</taxon>
        <taxon>Ferrimonadaceae</taxon>
        <taxon>Ferrimonas</taxon>
    </lineage>
</organism>
<dbReference type="SFLD" id="SFLDS00019">
    <property type="entry name" value="Glutathione_Transferase_(cytos"/>
    <property type="match status" value="1"/>
</dbReference>
<dbReference type="SUPFAM" id="SSF52833">
    <property type="entry name" value="Thioredoxin-like"/>
    <property type="match status" value="1"/>
</dbReference>
<dbReference type="SFLD" id="SFLDG00358">
    <property type="entry name" value="Main_(cytGST)"/>
    <property type="match status" value="1"/>
</dbReference>
<dbReference type="PROSITE" id="PS50405">
    <property type="entry name" value="GST_CTER"/>
    <property type="match status" value="1"/>
</dbReference>
<dbReference type="EMBL" id="BAABJZ010000078">
    <property type="protein sequence ID" value="GAA4888898.1"/>
    <property type="molecule type" value="Genomic_DNA"/>
</dbReference>
<sequence>MLPLIIHGDLRSTRTRAVAMCCEEKGLAYRLEPVEYGSPAHLQQNPFGLIPVLQHAGEYLFETAAILYYVNDVAPGPELLPDEPRERALAMQWCSAALSQLTSAAAWCEQHDVLGQAEAIEQRFGELLLPFSLAIGEQEFVGTASLTLADLCLYPLINKLYGGQPTLAKDLSSLQRWSNMMALRDSALVTQVDYLHRRQA</sequence>
<dbReference type="SUPFAM" id="SSF47616">
    <property type="entry name" value="GST C-terminal domain-like"/>
    <property type="match status" value="1"/>
</dbReference>
<evidence type="ECO:0000256" key="1">
    <source>
        <dbReference type="ARBA" id="ARBA00012452"/>
    </source>
</evidence>
<dbReference type="RefSeq" id="WP_345335511.1">
    <property type="nucleotide sequence ID" value="NZ_BAABJZ010000078.1"/>
</dbReference>
<dbReference type="PANTHER" id="PTHR43900:SF3">
    <property type="entry name" value="GLUTATHIONE S-TRANSFERASE RHO"/>
    <property type="match status" value="1"/>
</dbReference>
<keyword evidence="2" id="KW-0808">Transferase</keyword>
<proteinExistence type="predicted"/>
<evidence type="ECO:0000313" key="5">
    <source>
        <dbReference type="EMBL" id="GAA4888898.1"/>
    </source>
</evidence>
<keyword evidence="6" id="KW-1185">Reference proteome</keyword>
<accession>A0ABP9EWN2</accession>
<feature type="domain" description="GST N-terminal" evidence="3">
    <location>
        <begin position="2"/>
        <end position="78"/>
    </location>
</feature>
<protein>
    <recommendedName>
        <fullName evidence="1">glutathione transferase</fullName>
        <ecNumber evidence="1">2.5.1.18</ecNumber>
    </recommendedName>
</protein>
<dbReference type="InterPro" id="IPR036282">
    <property type="entry name" value="Glutathione-S-Trfase_C_sf"/>
</dbReference>